<sequence>MQVMENTGQTALHTQYNLQPISQLAESMNHTLTQQELSTPRILAHNGIPASRNHTGISKAAQIRTAYSQNGKGKLQNRTTRNHFSGATYTDVNHRQYVQVKKFIGKNPNYTISQNGQDAYEGNRGGVLTEMKATPYFHHVTGQQIETIGNSQFIRVPAGQSITHSTRMIPQQDFSAQRAKLKTAGNPRVRELQENSFMTSTGQFRKDSINNMGLTETTTAGQYSTHNDKSTFLFTANPQYNKTSHTNLVDDGNIFDQAFSHDGESLSRQQQTKKKRGQTAQGYGKRNKGIVISQTAIQNKKRRSTDDQNLAFMTPRTKDNQIFTSHKDIHNTQQSLEPYTSPGDYNVPKLLGNKSILISSIKTPPQFSFQKQSRNLEAPPNLALLQANMAQVLSRDGSNTSRGAKDKSLNLFHSLSRKYKTFLSPGVGEYQVEKADVLKKSPVCKIGNSRRFEKISSMQTYKVNLPISYQSNLGRDRSAPKKKLGVIGTERRFNFELPEAPLPGPGDYNTQVFKSLSKGQISIMAMNENTQQSSMYSPRTPQSRNMSQAVIIPVSSTMNSFNKASRQQAQNLYIKECERELLNKEGPGPGCYNVEEAHASLHEKDRYSMPQSGRKLELKDWETEQKVPIQYSCDIKKEINLILFNNSGHGVKIPQQPKSFDPRKMTSLHSSMWRKGLLK</sequence>
<organism evidence="2 3">
    <name type="scientific">Halteria grandinella</name>
    <dbReference type="NCBI Taxonomy" id="5974"/>
    <lineage>
        <taxon>Eukaryota</taxon>
        <taxon>Sar</taxon>
        <taxon>Alveolata</taxon>
        <taxon>Ciliophora</taxon>
        <taxon>Intramacronucleata</taxon>
        <taxon>Spirotrichea</taxon>
        <taxon>Stichotrichia</taxon>
        <taxon>Sporadotrichida</taxon>
        <taxon>Halteriidae</taxon>
        <taxon>Halteria</taxon>
    </lineage>
</organism>
<dbReference type="Pfam" id="PF07004">
    <property type="entry name" value="SHIPPO-rpt"/>
    <property type="match status" value="2"/>
</dbReference>
<evidence type="ECO:0000313" key="3">
    <source>
        <dbReference type="Proteomes" id="UP000785679"/>
    </source>
</evidence>
<reference evidence="2" key="1">
    <citation type="submission" date="2019-06" db="EMBL/GenBank/DDBJ databases">
        <authorList>
            <person name="Zheng W."/>
        </authorList>
    </citation>
    <scope>NUCLEOTIDE SEQUENCE</scope>
    <source>
        <strain evidence="2">QDHG01</strain>
    </source>
</reference>
<proteinExistence type="predicted"/>
<accession>A0A8J8T6G5</accession>
<keyword evidence="3" id="KW-1185">Reference proteome</keyword>
<name>A0A8J8T6G5_HALGN</name>
<evidence type="ECO:0000256" key="1">
    <source>
        <dbReference type="SAM" id="MobiDB-lite"/>
    </source>
</evidence>
<feature type="region of interest" description="Disordered" evidence="1">
    <location>
        <begin position="262"/>
        <end position="289"/>
    </location>
</feature>
<comment type="caution">
    <text evidence="2">The sequence shown here is derived from an EMBL/GenBank/DDBJ whole genome shotgun (WGS) entry which is preliminary data.</text>
</comment>
<feature type="region of interest" description="Disordered" evidence="1">
    <location>
        <begin position="655"/>
        <end position="679"/>
    </location>
</feature>
<evidence type="ECO:0000313" key="2">
    <source>
        <dbReference type="EMBL" id="TNV83271.1"/>
    </source>
</evidence>
<dbReference type="OrthoDB" id="324473at2759"/>
<dbReference type="Proteomes" id="UP000785679">
    <property type="component" value="Unassembled WGS sequence"/>
</dbReference>
<dbReference type="AlphaFoldDB" id="A0A8J8T6G5"/>
<protein>
    <submittedName>
        <fullName evidence="2">Uncharacterized protein</fullName>
    </submittedName>
</protein>
<gene>
    <name evidence="2" type="ORF">FGO68_gene13897</name>
</gene>
<dbReference type="InterPro" id="IPR010736">
    <property type="entry name" value="SHIPPO-rpt"/>
</dbReference>
<dbReference type="EMBL" id="RRYP01003983">
    <property type="protein sequence ID" value="TNV83271.1"/>
    <property type="molecule type" value="Genomic_DNA"/>
</dbReference>